<accession>A0A2K3PEG2</accession>
<keyword evidence="4" id="KW-0611">Plant defense</keyword>
<organism evidence="10 11">
    <name type="scientific">Trifolium pratense</name>
    <name type="common">Red clover</name>
    <dbReference type="NCBI Taxonomy" id="57577"/>
    <lineage>
        <taxon>Eukaryota</taxon>
        <taxon>Viridiplantae</taxon>
        <taxon>Streptophyta</taxon>
        <taxon>Embryophyta</taxon>
        <taxon>Tracheophyta</taxon>
        <taxon>Spermatophyta</taxon>
        <taxon>Magnoliopsida</taxon>
        <taxon>eudicotyledons</taxon>
        <taxon>Gunneridae</taxon>
        <taxon>Pentapetalae</taxon>
        <taxon>rosids</taxon>
        <taxon>fabids</taxon>
        <taxon>Fabales</taxon>
        <taxon>Fabaceae</taxon>
        <taxon>Papilionoideae</taxon>
        <taxon>50 kb inversion clade</taxon>
        <taxon>NPAAA clade</taxon>
        <taxon>Hologalegina</taxon>
        <taxon>IRL clade</taxon>
        <taxon>Trifolieae</taxon>
        <taxon>Trifolium</taxon>
    </lineage>
</organism>
<evidence type="ECO:0000256" key="9">
    <source>
        <dbReference type="SAM" id="Phobius"/>
    </source>
</evidence>
<protein>
    <submittedName>
        <fullName evidence="10">MLO-like protein 6-like</fullName>
    </submittedName>
</protein>
<dbReference type="GO" id="GO:0016020">
    <property type="term" value="C:membrane"/>
    <property type="evidence" value="ECO:0007669"/>
    <property type="project" value="UniProtKB-SubCell"/>
</dbReference>
<keyword evidence="7" id="KW-0568">Pathogenesis-related protein</keyword>
<dbReference type="Pfam" id="PF03094">
    <property type="entry name" value="Mlo"/>
    <property type="match status" value="1"/>
</dbReference>
<proteinExistence type="inferred from homology"/>
<keyword evidence="6 9" id="KW-0472">Membrane</keyword>
<dbReference type="EMBL" id="ASHM01006254">
    <property type="protein sequence ID" value="PNY13669.1"/>
    <property type="molecule type" value="Genomic_DNA"/>
</dbReference>
<evidence type="ECO:0000313" key="10">
    <source>
        <dbReference type="EMBL" id="PNY13669.1"/>
    </source>
</evidence>
<dbReference type="Proteomes" id="UP000236291">
    <property type="component" value="Unassembled WGS sequence"/>
</dbReference>
<feature type="region of interest" description="Disordered" evidence="8">
    <location>
        <begin position="121"/>
        <end position="153"/>
    </location>
</feature>
<dbReference type="AlphaFoldDB" id="A0A2K3PEG2"/>
<evidence type="ECO:0000256" key="3">
    <source>
        <dbReference type="ARBA" id="ARBA00022692"/>
    </source>
</evidence>
<evidence type="ECO:0000256" key="4">
    <source>
        <dbReference type="ARBA" id="ARBA00022821"/>
    </source>
</evidence>
<evidence type="ECO:0000313" key="11">
    <source>
        <dbReference type="Proteomes" id="UP000236291"/>
    </source>
</evidence>
<comment type="similarity">
    <text evidence="2">Belongs to the MLO family.</text>
</comment>
<reference evidence="10 11" key="2">
    <citation type="journal article" date="2017" name="Front. Plant Sci.">
        <title>Gene Classification and Mining of Molecular Markers Useful in Red Clover (Trifolium pratense) Breeding.</title>
        <authorList>
            <person name="Istvanek J."/>
            <person name="Dluhosova J."/>
            <person name="Dluhos P."/>
            <person name="Patkova L."/>
            <person name="Nedelnik J."/>
            <person name="Repkova J."/>
        </authorList>
    </citation>
    <scope>NUCLEOTIDE SEQUENCE [LARGE SCALE GENOMIC DNA]</scope>
    <source>
        <strain evidence="11">cv. Tatra</strain>
        <tissue evidence="10">Young leaves</tissue>
    </source>
</reference>
<name>A0A2K3PEG2_TRIPR</name>
<evidence type="ECO:0000256" key="1">
    <source>
        <dbReference type="ARBA" id="ARBA00004141"/>
    </source>
</evidence>
<sequence length="221" mass="24632">MIITKMGLSIQDKGEIILGAPLVELGDHLFWFNSPKFLLFLMQLLLFQNAFELAFFSWSTYEFSIKSCFNKTRADPVIRLILGVGIQFLCSYVTLPLYALVIQMGSTTMSHNIFNEGSATATAKKRVKHNKHSNNDAPFSSRPSTPTHGMSPVHLLHRHTAGNSDSLQTSPRTSNYENIRLDAEGGLTSSRNNQTGAHEIQMPVVESFSTTELPERQVGRS</sequence>
<evidence type="ECO:0000256" key="7">
    <source>
        <dbReference type="ARBA" id="ARBA00023265"/>
    </source>
</evidence>
<keyword evidence="3 9" id="KW-0812">Transmembrane</keyword>
<feature type="transmembrane region" description="Helical" evidence="9">
    <location>
        <begin position="37"/>
        <end position="56"/>
    </location>
</feature>
<feature type="compositionally biased region" description="Basic residues" evidence="8">
    <location>
        <begin position="123"/>
        <end position="132"/>
    </location>
</feature>
<dbReference type="PANTHER" id="PTHR31942:SF84">
    <property type="entry name" value="MLO-LIKE PROTEIN 12"/>
    <property type="match status" value="1"/>
</dbReference>
<evidence type="ECO:0000256" key="2">
    <source>
        <dbReference type="ARBA" id="ARBA00006574"/>
    </source>
</evidence>
<evidence type="ECO:0000256" key="5">
    <source>
        <dbReference type="ARBA" id="ARBA00022989"/>
    </source>
</evidence>
<dbReference type="GO" id="GO:0006952">
    <property type="term" value="P:defense response"/>
    <property type="evidence" value="ECO:0007669"/>
    <property type="project" value="UniProtKB-KW"/>
</dbReference>
<comment type="caution">
    <text evidence="10">The sequence shown here is derived from an EMBL/GenBank/DDBJ whole genome shotgun (WGS) entry which is preliminary data.</text>
</comment>
<dbReference type="PANTHER" id="PTHR31942">
    <property type="entry name" value="MLO-LIKE PROTEIN 1"/>
    <property type="match status" value="1"/>
</dbReference>
<feature type="transmembrane region" description="Helical" evidence="9">
    <location>
        <begin position="77"/>
        <end position="101"/>
    </location>
</feature>
<evidence type="ECO:0000256" key="8">
    <source>
        <dbReference type="SAM" id="MobiDB-lite"/>
    </source>
</evidence>
<feature type="compositionally biased region" description="Polar residues" evidence="8">
    <location>
        <begin position="135"/>
        <end position="148"/>
    </location>
</feature>
<evidence type="ECO:0000256" key="6">
    <source>
        <dbReference type="ARBA" id="ARBA00023136"/>
    </source>
</evidence>
<gene>
    <name evidence="10" type="ORF">L195_g010331</name>
</gene>
<comment type="subcellular location">
    <subcellularLocation>
        <location evidence="1">Membrane</location>
        <topology evidence="1">Multi-pass membrane protein</topology>
    </subcellularLocation>
</comment>
<dbReference type="STRING" id="57577.A0A2K3PEG2"/>
<keyword evidence="5 9" id="KW-1133">Transmembrane helix</keyword>
<reference evidence="10 11" key="1">
    <citation type="journal article" date="2014" name="Am. J. Bot.">
        <title>Genome assembly and annotation for red clover (Trifolium pratense; Fabaceae).</title>
        <authorList>
            <person name="Istvanek J."/>
            <person name="Jaros M."/>
            <person name="Krenek A."/>
            <person name="Repkova J."/>
        </authorList>
    </citation>
    <scope>NUCLEOTIDE SEQUENCE [LARGE SCALE GENOMIC DNA]</scope>
    <source>
        <strain evidence="11">cv. Tatra</strain>
        <tissue evidence="10">Young leaves</tissue>
    </source>
</reference>
<dbReference type="InterPro" id="IPR004326">
    <property type="entry name" value="Mlo"/>
</dbReference>